<dbReference type="InterPro" id="IPR002104">
    <property type="entry name" value="Integrase_catalytic"/>
</dbReference>
<reference evidence="3 4" key="1">
    <citation type="journal article" date="2018" name="Int. J. Syst. Evol. Microbiol.">
        <title>Glycomyces paridis sp. nov., isolated from the medicinal plant Paris polyphylla.</title>
        <authorList>
            <person name="Fang X.M."/>
            <person name="Bai J.L."/>
            <person name="Su J."/>
            <person name="Zhao L.L."/>
            <person name="Liu H.Y."/>
            <person name="Ma B.P."/>
            <person name="Zhang Y.Q."/>
            <person name="Yu L.Y."/>
        </authorList>
    </citation>
    <scope>NUCLEOTIDE SEQUENCE [LARGE SCALE GENOMIC DNA]</scope>
    <source>
        <strain evidence="3 4">CPCC 204357</strain>
    </source>
</reference>
<dbReference type="InterPro" id="IPR011010">
    <property type="entry name" value="DNA_brk_join_enz"/>
</dbReference>
<proteinExistence type="predicted"/>
<dbReference type="InterPro" id="IPR050090">
    <property type="entry name" value="Tyrosine_recombinase_XerCD"/>
</dbReference>
<dbReference type="SUPFAM" id="SSF56349">
    <property type="entry name" value="DNA breaking-rejoining enzymes"/>
    <property type="match status" value="1"/>
</dbReference>
<feature type="domain" description="Tyr recombinase" evidence="2">
    <location>
        <begin position="243"/>
        <end position="458"/>
    </location>
</feature>
<gene>
    <name evidence="3" type="ORF">E9998_09135</name>
</gene>
<evidence type="ECO:0000259" key="2">
    <source>
        <dbReference type="PROSITE" id="PS51898"/>
    </source>
</evidence>
<dbReference type="Gene3D" id="1.10.443.10">
    <property type="entry name" value="Intergrase catalytic core"/>
    <property type="match status" value="1"/>
</dbReference>
<dbReference type="EMBL" id="STGX01000005">
    <property type="protein sequence ID" value="THV29637.1"/>
    <property type="molecule type" value="Genomic_DNA"/>
</dbReference>
<dbReference type="RefSeq" id="WP_136529380.1">
    <property type="nucleotide sequence ID" value="NZ_STGX01000005.1"/>
</dbReference>
<name>A0A4S8PGJ2_9ACTN</name>
<evidence type="ECO:0000313" key="3">
    <source>
        <dbReference type="EMBL" id="THV29637.1"/>
    </source>
</evidence>
<evidence type="ECO:0000256" key="1">
    <source>
        <dbReference type="ARBA" id="ARBA00023172"/>
    </source>
</evidence>
<keyword evidence="4" id="KW-1185">Reference proteome</keyword>
<dbReference type="AlphaFoldDB" id="A0A4S8PGJ2"/>
<comment type="caution">
    <text evidence="3">The sequence shown here is derived from an EMBL/GenBank/DDBJ whole genome shotgun (WGS) entry which is preliminary data.</text>
</comment>
<keyword evidence="1" id="KW-0233">DNA recombination</keyword>
<dbReference type="GO" id="GO:0015074">
    <property type="term" value="P:DNA integration"/>
    <property type="evidence" value="ECO:0007669"/>
    <property type="project" value="InterPro"/>
</dbReference>
<organism evidence="3 4">
    <name type="scientific">Glycomyces paridis</name>
    <dbReference type="NCBI Taxonomy" id="2126555"/>
    <lineage>
        <taxon>Bacteria</taxon>
        <taxon>Bacillati</taxon>
        <taxon>Actinomycetota</taxon>
        <taxon>Actinomycetes</taxon>
        <taxon>Glycomycetales</taxon>
        <taxon>Glycomycetaceae</taxon>
        <taxon>Glycomyces</taxon>
    </lineage>
</organism>
<accession>A0A4S8PGJ2</accession>
<dbReference type="PROSITE" id="PS51898">
    <property type="entry name" value="TYR_RECOMBINASE"/>
    <property type="match status" value="1"/>
</dbReference>
<dbReference type="GO" id="GO:0006310">
    <property type="term" value="P:DNA recombination"/>
    <property type="evidence" value="ECO:0007669"/>
    <property type="project" value="UniProtKB-KW"/>
</dbReference>
<dbReference type="Proteomes" id="UP000305792">
    <property type="component" value="Unassembled WGS sequence"/>
</dbReference>
<sequence length="468" mass="52478">MSTSFDVRVYAIRKRKDSKKRPFNVRWIVAGRAYSQSFATAPLADGFRSKLVSATKNGEPFDTVTGLPPSMDDDRKDLATAPRTSAYAAFLEYAEYKWGRVSAKYRIAVADALRDLTVLLLPDPPEWVTAKGLRTALRNWGFNFSEHVEEPSDEVLDLLGWVEETSPPVGVLSDAETLRGLLDGLTRRHDGKAASARHFTKRRTTLSGFLKFAVAKGYLPQHPLHASGFFWDPPRNLKIVAKVDPRAIGNREQVESLLTAVSYAGPNGPRFVAFFGCMYYAMMRPEEVASLALYQCELPSEGWGSLTLEKALPLVGGDWTDTGSSFEERSLKHRPDSETRVVPIPPRLVELLRAHVDRFGLRADGRLFSAPTGGLVGSSTYWFIWNRARDFAMAPIDRKGLRLKRPYNLRHSGVSLRLYAGVPPQQVADWAGHSLEMLYNVYSKVLDGFEKRWQDQMDKFMGEEPDAG</sequence>
<evidence type="ECO:0000313" key="4">
    <source>
        <dbReference type="Proteomes" id="UP000305792"/>
    </source>
</evidence>
<dbReference type="PANTHER" id="PTHR30349">
    <property type="entry name" value="PHAGE INTEGRASE-RELATED"/>
    <property type="match status" value="1"/>
</dbReference>
<dbReference type="OrthoDB" id="3773913at2"/>
<protein>
    <recommendedName>
        <fullName evidence="2">Tyr recombinase domain-containing protein</fullName>
    </recommendedName>
</protein>
<dbReference type="InterPro" id="IPR013762">
    <property type="entry name" value="Integrase-like_cat_sf"/>
</dbReference>
<dbReference type="GO" id="GO:0003677">
    <property type="term" value="F:DNA binding"/>
    <property type="evidence" value="ECO:0007669"/>
    <property type="project" value="InterPro"/>
</dbReference>
<dbReference type="PANTHER" id="PTHR30349:SF64">
    <property type="entry name" value="PROPHAGE INTEGRASE INTD-RELATED"/>
    <property type="match status" value="1"/>
</dbReference>